<comment type="caution">
    <text evidence="2">The sequence shown here is derived from an EMBL/GenBank/DDBJ whole genome shotgun (WGS) entry which is preliminary data.</text>
</comment>
<dbReference type="Proteomes" id="UP000886653">
    <property type="component" value="Unassembled WGS sequence"/>
</dbReference>
<keyword evidence="1" id="KW-0732">Signal</keyword>
<accession>A0A9P6TA59</accession>
<evidence type="ECO:0000256" key="1">
    <source>
        <dbReference type="SAM" id="SignalP"/>
    </source>
</evidence>
<organism evidence="2 3">
    <name type="scientific">Cronartium quercuum f. sp. fusiforme G11</name>
    <dbReference type="NCBI Taxonomy" id="708437"/>
    <lineage>
        <taxon>Eukaryota</taxon>
        <taxon>Fungi</taxon>
        <taxon>Dikarya</taxon>
        <taxon>Basidiomycota</taxon>
        <taxon>Pucciniomycotina</taxon>
        <taxon>Pucciniomycetes</taxon>
        <taxon>Pucciniales</taxon>
        <taxon>Coleosporiaceae</taxon>
        <taxon>Cronartium</taxon>
    </lineage>
</organism>
<reference evidence="2" key="1">
    <citation type="submission" date="2013-11" db="EMBL/GenBank/DDBJ databases">
        <title>Genome sequence of the fusiform rust pathogen reveals effectors for host alternation and coevolution with pine.</title>
        <authorList>
            <consortium name="DOE Joint Genome Institute"/>
            <person name="Smith K."/>
            <person name="Pendleton A."/>
            <person name="Kubisiak T."/>
            <person name="Anderson C."/>
            <person name="Salamov A."/>
            <person name="Aerts A."/>
            <person name="Riley R."/>
            <person name="Clum A."/>
            <person name="Lindquist E."/>
            <person name="Ence D."/>
            <person name="Campbell M."/>
            <person name="Kronenberg Z."/>
            <person name="Feau N."/>
            <person name="Dhillon B."/>
            <person name="Hamelin R."/>
            <person name="Burleigh J."/>
            <person name="Smith J."/>
            <person name="Yandell M."/>
            <person name="Nelson C."/>
            <person name="Grigoriev I."/>
            <person name="Davis J."/>
        </authorList>
    </citation>
    <scope>NUCLEOTIDE SEQUENCE</scope>
    <source>
        <strain evidence="2">G11</strain>
    </source>
</reference>
<evidence type="ECO:0000313" key="2">
    <source>
        <dbReference type="EMBL" id="KAG0143258.1"/>
    </source>
</evidence>
<evidence type="ECO:0000313" key="3">
    <source>
        <dbReference type="Proteomes" id="UP000886653"/>
    </source>
</evidence>
<name>A0A9P6TA59_9BASI</name>
<gene>
    <name evidence="2" type="ORF">CROQUDRAFT_661507</name>
</gene>
<protein>
    <submittedName>
        <fullName evidence="2">Uncharacterized protein</fullName>
    </submittedName>
</protein>
<sequence length="250" mass="27599">MISKPFLLITFAIGLTFDSVTAQSFADRSSCSQYYQDTYLYGQQPHFQGSSGLTAGLAQSKKVALQKKTTQSLTKLQAVHQPVGLTNVTQKGKLSGVKHRRNVISLEPRAPANPSKKTATSKKLAIGGDGLYHCQNLSPGEYYTIAVDATYQYHTLGLDLSNAPGYVRPFVGDPDACGQYVTVYFKTLNGWVSMVFVISAFFHRDSITNPDQCFKTELSDAFWNDHPEALDFPRSVVPCVTMTNDLYCIQ</sequence>
<dbReference type="EMBL" id="MU167324">
    <property type="protein sequence ID" value="KAG0143258.1"/>
    <property type="molecule type" value="Genomic_DNA"/>
</dbReference>
<proteinExistence type="predicted"/>
<keyword evidence="3" id="KW-1185">Reference proteome</keyword>
<feature type="signal peptide" evidence="1">
    <location>
        <begin position="1"/>
        <end position="22"/>
    </location>
</feature>
<feature type="chain" id="PRO_5040396311" evidence="1">
    <location>
        <begin position="23"/>
        <end position="250"/>
    </location>
</feature>
<dbReference type="AlphaFoldDB" id="A0A9P6TA59"/>